<accession>I3IR96</accession>
<reference evidence="1 2" key="1">
    <citation type="journal article" date="2012" name="FEBS Lett.">
        <title>Anammox organism KSU-1 expresses a NirK-type copper-containing nitrite reductase instead of a NirS-type with cytochrome cd1.</title>
        <authorList>
            <person name="Hira D."/>
            <person name="Toh H."/>
            <person name="Migita C.T."/>
            <person name="Okubo H."/>
            <person name="Nishiyama T."/>
            <person name="Hattori M."/>
            <person name="Furukawa K."/>
            <person name="Fujii T."/>
        </authorList>
    </citation>
    <scope>NUCLEOTIDE SEQUENCE [LARGE SCALE GENOMIC DNA]</scope>
</reference>
<dbReference type="STRING" id="247490.KSU1_D0932"/>
<dbReference type="AlphaFoldDB" id="I3IR96"/>
<sequence length="55" mass="6709">MCFNWIRWRDLLGDYCIQRLFLLNEKSEESKSEFPGMSKKPLAKIFLDNIFLYFI</sequence>
<organism evidence="1 2">
    <name type="scientific">Candidatus Jettenia caeni</name>
    <dbReference type="NCBI Taxonomy" id="247490"/>
    <lineage>
        <taxon>Bacteria</taxon>
        <taxon>Pseudomonadati</taxon>
        <taxon>Planctomycetota</taxon>
        <taxon>Candidatus Brocadiia</taxon>
        <taxon>Candidatus Brocadiales</taxon>
        <taxon>Candidatus Brocadiaceae</taxon>
        <taxon>Candidatus Jettenia</taxon>
    </lineage>
</organism>
<keyword evidence="2" id="KW-1185">Reference proteome</keyword>
<gene>
    <name evidence="1" type="ORF">KSU1_D0932</name>
</gene>
<evidence type="ECO:0000313" key="1">
    <source>
        <dbReference type="EMBL" id="GAB64241.1"/>
    </source>
</evidence>
<dbReference type="EMBL" id="BAFH01000004">
    <property type="protein sequence ID" value="GAB64241.1"/>
    <property type="molecule type" value="Genomic_DNA"/>
</dbReference>
<proteinExistence type="predicted"/>
<evidence type="ECO:0000313" key="2">
    <source>
        <dbReference type="Proteomes" id="UP000002985"/>
    </source>
</evidence>
<name>I3IR96_9BACT</name>
<comment type="caution">
    <text evidence="1">The sequence shown here is derived from an EMBL/GenBank/DDBJ whole genome shotgun (WGS) entry which is preliminary data.</text>
</comment>
<protein>
    <submittedName>
        <fullName evidence="1">Uncharacterized protein</fullName>
    </submittedName>
</protein>
<dbReference type="Proteomes" id="UP000002985">
    <property type="component" value="Unassembled WGS sequence"/>
</dbReference>